<name>A0A9X3XBF6_9BACT</name>
<keyword evidence="3" id="KW-1185">Reference proteome</keyword>
<evidence type="ECO:0000313" key="3">
    <source>
        <dbReference type="Proteomes" id="UP001151081"/>
    </source>
</evidence>
<sequence>MKPHIDSKRSFSVLSAIFGTARKSVAPSDGIEGGDPQRATGPVGSSSPGPRRGSHRGVLGVAAALVAGALVAGACGATPEDAPLEDENVDSYSAAATCETCEPPPGDPDPCVPNCTGKVCGASNGCGGKCSAGSCPAGTTCGGGGVYAQCGCTPQCSGKACGAPDGCGGICTGGSCPYGQACGAAGVPGQCATLPIGQGVECYVFNDGYTDMVGPSQAIYLASGSGQACVPDGTPGGTCRKWFGRCQTTDPSHTPVLFRVFNDGGADMAGPSDAVFSPGGNQACVPGNGAAGVCRRWFGEATLPDGRSVECRLSDDGGVQKTKFTEGAIYNRGYGKVCFPNDTQYGLCRKWFGECMVVGCGDGACNEGETPSSCPSDCNCGDGVCNGSEWCGNCSQDCGGCCGNGVCNGSVGETCASCQQDCGSCCGNGVCDNNESCQSCAKDCGECPPQTCSGQTAGSQSQYFSVGIENYYGCLLGSAVYLANSLSEAMQCGQAAYPGYTIATGTVGTYVYHTGNVNGCADVTFAALSSSKAATCANANGYPYAGPCP</sequence>
<reference evidence="2 3" key="1">
    <citation type="submission" date="2021-04" db="EMBL/GenBank/DDBJ databases">
        <title>Genome analysis of Polyangium sp.</title>
        <authorList>
            <person name="Li Y."/>
            <person name="Wang J."/>
        </authorList>
    </citation>
    <scope>NUCLEOTIDE SEQUENCE [LARGE SCALE GENOMIC DNA]</scope>
    <source>
        <strain evidence="2 3">SDU14</strain>
    </source>
</reference>
<protein>
    <submittedName>
        <fullName evidence="2">Uncharacterized protein</fullName>
    </submittedName>
</protein>
<dbReference type="Proteomes" id="UP001151081">
    <property type="component" value="Unassembled WGS sequence"/>
</dbReference>
<dbReference type="RefSeq" id="WP_272422278.1">
    <property type="nucleotide sequence ID" value="NZ_JAGTJJ010000048.1"/>
</dbReference>
<accession>A0A9X3XBF6</accession>
<organism evidence="2 3">
    <name type="scientific">Polyangium jinanense</name>
    <dbReference type="NCBI Taxonomy" id="2829994"/>
    <lineage>
        <taxon>Bacteria</taxon>
        <taxon>Pseudomonadati</taxon>
        <taxon>Myxococcota</taxon>
        <taxon>Polyangia</taxon>
        <taxon>Polyangiales</taxon>
        <taxon>Polyangiaceae</taxon>
        <taxon>Polyangium</taxon>
    </lineage>
</organism>
<evidence type="ECO:0000256" key="1">
    <source>
        <dbReference type="SAM" id="MobiDB-lite"/>
    </source>
</evidence>
<comment type="caution">
    <text evidence="2">The sequence shown here is derived from an EMBL/GenBank/DDBJ whole genome shotgun (WGS) entry which is preliminary data.</text>
</comment>
<proteinExistence type="predicted"/>
<evidence type="ECO:0000313" key="2">
    <source>
        <dbReference type="EMBL" id="MDC3987167.1"/>
    </source>
</evidence>
<dbReference type="EMBL" id="JAGTJJ010000048">
    <property type="protein sequence ID" value="MDC3987167.1"/>
    <property type="molecule type" value="Genomic_DNA"/>
</dbReference>
<dbReference type="AlphaFoldDB" id="A0A9X3XBF6"/>
<gene>
    <name evidence="2" type="ORF">KEG57_42260</name>
</gene>
<feature type="region of interest" description="Disordered" evidence="1">
    <location>
        <begin position="25"/>
        <end position="55"/>
    </location>
</feature>
<feature type="compositionally biased region" description="Low complexity" evidence="1">
    <location>
        <begin position="41"/>
        <end position="55"/>
    </location>
</feature>